<dbReference type="Gene3D" id="2.20.25.110">
    <property type="entry name" value="S-adenosyl-L-methionine-dependent methyltransferases"/>
    <property type="match status" value="1"/>
</dbReference>
<dbReference type="SUPFAM" id="SSF53335">
    <property type="entry name" value="S-adenosyl-L-methionine-dependent methyltransferases"/>
    <property type="match status" value="1"/>
</dbReference>
<dbReference type="PANTHER" id="PTHR43861">
    <property type="entry name" value="TRANS-ACONITATE 2-METHYLTRANSFERASE-RELATED"/>
    <property type="match status" value="1"/>
</dbReference>
<dbReference type="GO" id="GO:0008168">
    <property type="term" value="F:methyltransferase activity"/>
    <property type="evidence" value="ECO:0007669"/>
    <property type="project" value="UniProtKB-KW"/>
</dbReference>
<evidence type="ECO:0000313" key="4">
    <source>
        <dbReference type="Proteomes" id="UP000323732"/>
    </source>
</evidence>
<name>A0A5D4SAH1_9BACI</name>
<organism evidence="3 4">
    <name type="scientific">Bacillus infantis</name>
    <dbReference type="NCBI Taxonomy" id="324767"/>
    <lineage>
        <taxon>Bacteria</taxon>
        <taxon>Bacillati</taxon>
        <taxon>Bacillota</taxon>
        <taxon>Bacilli</taxon>
        <taxon>Bacillales</taxon>
        <taxon>Bacillaceae</taxon>
        <taxon>Bacillus</taxon>
    </lineage>
</organism>
<feature type="domain" description="Methyltransferase" evidence="2">
    <location>
        <begin position="47"/>
        <end position="142"/>
    </location>
</feature>
<dbReference type="InterPro" id="IPR029063">
    <property type="entry name" value="SAM-dependent_MTases_sf"/>
</dbReference>
<protein>
    <submittedName>
        <fullName evidence="3">Class I SAM-dependent methyltransferase</fullName>
    </submittedName>
</protein>
<dbReference type="RefSeq" id="WP_148950805.1">
    <property type="nucleotide sequence ID" value="NZ_VTES01000006.1"/>
</dbReference>
<evidence type="ECO:0000259" key="2">
    <source>
        <dbReference type="Pfam" id="PF13649"/>
    </source>
</evidence>
<gene>
    <name evidence="3" type="ORF">FZD47_20835</name>
</gene>
<keyword evidence="3" id="KW-0489">Methyltransferase</keyword>
<dbReference type="AlphaFoldDB" id="A0A5D4SAH1"/>
<dbReference type="GO" id="GO:0032259">
    <property type="term" value="P:methylation"/>
    <property type="evidence" value="ECO:0007669"/>
    <property type="project" value="UniProtKB-KW"/>
</dbReference>
<dbReference type="EMBL" id="VTES01000006">
    <property type="protein sequence ID" value="TYS60657.1"/>
    <property type="molecule type" value="Genomic_DNA"/>
</dbReference>
<comment type="caution">
    <text evidence="3">The sequence shown here is derived from an EMBL/GenBank/DDBJ whole genome shotgun (WGS) entry which is preliminary data.</text>
</comment>
<dbReference type="InterPro" id="IPR041698">
    <property type="entry name" value="Methyltransf_25"/>
</dbReference>
<sequence>MKNHEHWKDFFGKDYIPFSETILTSERTEFEVKQLLKILDLPKGSKILDLGCGQGRVSIPLAKAGYKVTSYDGSQALLDEAKNRANRDNVDIQFVHGDMRQLNYDTEFDAIINLGTAFGYVPEETDDLNILNRVYKALKPNGLFLQETENREMKLQNTMGKTWSEMNGQPVWSDRSFNCETGRWKETICWWGENKIEKKVLDIRLYSTTELKRMLTETNFNVLKVYGGFDLSELTVSSKRLLLVNQKKSGTSSENS</sequence>
<evidence type="ECO:0000313" key="3">
    <source>
        <dbReference type="EMBL" id="TYS60657.1"/>
    </source>
</evidence>
<dbReference type="Proteomes" id="UP000323732">
    <property type="component" value="Unassembled WGS sequence"/>
</dbReference>
<proteinExistence type="predicted"/>
<evidence type="ECO:0000256" key="1">
    <source>
        <dbReference type="ARBA" id="ARBA00022679"/>
    </source>
</evidence>
<dbReference type="Gene3D" id="3.40.50.150">
    <property type="entry name" value="Vaccinia Virus protein VP39"/>
    <property type="match status" value="1"/>
</dbReference>
<accession>A0A5D4SAH1</accession>
<reference evidence="3 4" key="1">
    <citation type="submission" date="2019-08" db="EMBL/GenBank/DDBJ databases">
        <title>Bacillus genomes from the desert of Cuatro Cienegas, Coahuila.</title>
        <authorList>
            <person name="Olmedo-Alvarez G."/>
        </authorList>
    </citation>
    <scope>NUCLEOTIDE SEQUENCE [LARGE SCALE GENOMIC DNA]</scope>
    <source>
        <strain evidence="3 4">CH37_1T</strain>
    </source>
</reference>
<dbReference type="CDD" id="cd02440">
    <property type="entry name" value="AdoMet_MTases"/>
    <property type="match status" value="1"/>
</dbReference>
<dbReference type="Pfam" id="PF13649">
    <property type="entry name" value="Methyltransf_25"/>
    <property type="match status" value="1"/>
</dbReference>
<keyword evidence="1 3" id="KW-0808">Transferase</keyword>